<comment type="caution">
    <text evidence="2">The sequence shown here is derived from an EMBL/GenBank/DDBJ whole genome shotgun (WGS) entry which is preliminary data.</text>
</comment>
<dbReference type="EMBL" id="CAJNOH010012106">
    <property type="protein sequence ID" value="CAF1532135.1"/>
    <property type="molecule type" value="Genomic_DNA"/>
</dbReference>
<dbReference type="EMBL" id="CAJNOL010013976">
    <property type="protein sequence ID" value="CAF1666008.1"/>
    <property type="molecule type" value="Genomic_DNA"/>
</dbReference>
<organism evidence="2 3">
    <name type="scientific">Rotaria sordida</name>
    <dbReference type="NCBI Taxonomy" id="392033"/>
    <lineage>
        <taxon>Eukaryota</taxon>
        <taxon>Metazoa</taxon>
        <taxon>Spiralia</taxon>
        <taxon>Gnathifera</taxon>
        <taxon>Rotifera</taxon>
        <taxon>Eurotatoria</taxon>
        <taxon>Bdelloidea</taxon>
        <taxon>Philodinida</taxon>
        <taxon>Philodinidae</taxon>
        <taxon>Rotaria</taxon>
    </lineage>
</organism>
<accession>A0A816FTT3</accession>
<keyword evidence="3" id="KW-1185">Reference proteome</keyword>
<reference evidence="2" key="1">
    <citation type="submission" date="2021-02" db="EMBL/GenBank/DDBJ databases">
        <authorList>
            <person name="Nowell W R."/>
        </authorList>
    </citation>
    <scope>NUCLEOTIDE SEQUENCE</scope>
</reference>
<sequence>MSLQIKTTFFRQSSDGQELDWIDRRRIPIQKSNITCSPTIVQDTPHHLSQEQVTFLNRGPTYVPSCQIHILSKSSLVLAQIVTKQMAPLQRELSKLFIKYPIDLSRQMHFENGIEQLFNKSFLQPIPSVLEERALYEKQLILSIRYQLNKDQLILRRTADEMNTYYLGRLNEFNQKSNEYIQNSTCYELIETINEINTEQQQLEGIIQSIDLQLEILYQRKLIKEDHLIRLSIGKKTNINLPYLYFLPETNENIHMSVQPRLSSCQHCPIYTLATYLNQFLRPLFDNFSRSTTFLNGGDFIQKLQYYCLQLDLLLPKTYFATFKIHDLYTKISHSALLEALNIFLMNPLVNGQHKKLSSDAIQELTAIVLQNNVFSYNGKIYRFI</sequence>
<evidence type="ECO:0000313" key="3">
    <source>
        <dbReference type="Proteomes" id="UP000663870"/>
    </source>
</evidence>
<name>A0A816FTT3_9BILA</name>
<protein>
    <submittedName>
        <fullName evidence="2">Uncharacterized protein</fullName>
    </submittedName>
</protein>
<dbReference type="AlphaFoldDB" id="A0A816FTT3"/>
<dbReference type="Proteomes" id="UP000663854">
    <property type="component" value="Unassembled WGS sequence"/>
</dbReference>
<gene>
    <name evidence="2" type="ORF">JXQ802_LOCUS56813</name>
    <name evidence="1" type="ORF">PYM288_LOCUS40235</name>
</gene>
<evidence type="ECO:0000313" key="1">
    <source>
        <dbReference type="EMBL" id="CAF1532135.1"/>
    </source>
</evidence>
<evidence type="ECO:0000313" key="2">
    <source>
        <dbReference type="EMBL" id="CAF1666008.1"/>
    </source>
</evidence>
<proteinExistence type="predicted"/>
<dbReference type="Proteomes" id="UP000663870">
    <property type="component" value="Unassembled WGS sequence"/>
</dbReference>